<proteinExistence type="inferred from homology"/>
<dbReference type="InterPro" id="IPR024084">
    <property type="entry name" value="IsoPropMal-DH-like_dom"/>
</dbReference>
<keyword evidence="7 10" id="KW-0560">Oxidoreductase</keyword>
<dbReference type="GO" id="GO:0046872">
    <property type="term" value="F:metal ion binding"/>
    <property type="evidence" value="ECO:0007669"/>
    <property type="project" value="UniProtKB-KW"/>
</dbReference>
<dbReference type="InterPro" id="IPR004790">
    <property type="entry name" value="Isocitrate_DH_NADP"/>
</dbReference>
<evidence type="ECO:0000313" key="10">
    <source>
        <dbReference type="EMBL" id="TMQ70685.1"/>
    </source>
</evidence>
<comment type="cofactor">
    <cofactor evidence="2">
        <name>Mg(2+)</name>
        <dbReference type="ChEBI" id="CHEBI:18420"/>
    </cofactor>
</comment>
<protein>
    <submittedName>
        <fullName evidence="10">NADP-dependent isocitrate dehydrogenase</fullName>
        <ecNumber evidence="10">1.1.1.42</ecNumber>
    </submittedName>
</protein>
<reference evidence="10 11" key="1">
    <citation type="journal article" date="2019" name="Nat. Microbiol.">
        <title>Mediterranean grassland soil C-N compound turnover is dependent on rainfall and depth, and is mediated by genomically divergent microorganisms.</title>
        <authorList>
            <person name="Diamond S."/>
            <person name="Andeer P.F."/>
            <person name="Li Z."/>
            <person name="Crits-Christoph A."/>
            <person name="Burstein D."/>
            <person name="Anantharaman K."/>
            <person name="Lane K.R."/>
            <person name="Thomas B.C."/>
            <person name="Pan C."/>
            <person name="Northen T.R."/>
            <person name="Banfield J.F."/>
        </authorList>
    </citation>
    <scope>NUCLEOTIDE SEQUENCE [LARGE SCALE GENOMIC DNA]</scope>
    <source>
        <strain evidence="10">WS_10</strain>
    </source>
</reference>
<evidence type="ECO:0000313" key="11">
    <source>
        <dbReference type="Proteomes" id="UP000319836"/>
    </source>
</evidence>
<evidence type="ECO:0000256" key="7">
    <source>
        <dbReference type="ARBA" id="ARBA00023002"/>
    </source>
</evidence>
<accession>A0A538U490</accession>
<dbReference type="EC" id="1.1.1.42" evidence="10"/>
<evidence type="ECO:0000256" key="4">
    <source>
        <dbReference type="ARBA" id="ARBA00022532"/>
    </source>
</evidence>
<dbReference type="Pfam" id="PF00180">
    <property type="entry name" value="Iso_dh"/>
    <property type="match status" value="1"/>
</dbReference>
<name>A0A538U490_UNCEI</name>
<organism evidence="10 11">
    <name type="scientific">Eiseniibacteriota bacterium</name>
    <dbReference type="NCBI Taxonomy" id="2212470"/>
    <lineage>
        <taxon>Bacteria</taxon>
        <taxon>Candidatus Eiseniibacteriota</taxon>
    </lineage>
</organism>
<evidence type="ECO:0000256" key="3">
    <source>
        <dbReference type="ARBA" id="ARBA00007769"/>
    </source>
</evidence>
<dbReference type="EMBL" id="VBPA01000187">
    <property type="protein sequence ID" value="TMQ70685.1"/>
    <property type="molecule type" value="Genomic_DNA"/>
</dbReference>
<comment type="similarity">
    <text evidence="3">Belongs to the isocitrate and isopropylmalate dehydrogenases family.</text>
</comment>
<dbReference type="PANTHER" id="PTHR11822">
    <property type="entry name" value="NADP-SPECIFIC ISOCITRATE DEHYDROGENASE"/>
    <property type="match status" value="1"/>
</dbReference>
<feature type="domain" description="Isopropylmalate dehydrogenase-like" evidence="9">
    <location>
        <begin position="10"/>
        <end position="80"/>
    </location>
</feature>
<sequence length="84" mass="9557">MAERIVAKNPIVEMDGDEMTRIIWSMVKERLLEPFVDLKLESYDLFLPERDRTDDAVTVQAAEAIKRHKVGVKCATITPDAARV</sequence>
<dbReference type="Proteomes" id="UP000319836">
    <property type="component" value="Unassembled WGS sequence"/>
</dbReference>
<keyword evidence="5" id="KW-0479">Metal-binding</keyword>
<dbReference type="GO" id="GO:0006102">
    <property type="term" value="P:isocitrate metabolic process"/>
    <property type="evidence" value="ECO:0007669"/>
    <property type="project" value="InterPro"/>
</dbReference>
<gene>
    <name evidence="10" type="ORF">E6K80_07780</name>
</gene>
<dbReference type="PANTHER" id="PTHR11822:SF21">
    <property type="entry name" value="ISOCITRATE DEHYDROGENASE [NADP], MITOCHONDRIAL"/>
    <property type="match status" value="1"/>
</dbReference>
<dbReference type="GO" id="GO:0006099">
    <property type="term" value="P:tricarboxylic acid cycle"/>
    <property type="evidence" value="ECO:0007669"/>
    <property type="project" value="UniProtKB-KW"/>
</dbReference>
<evidence type="ECO:0000256" key="5">
    <source>
        <dbReference type="ARBA" id="ARBA00022723"/>
    </source>
</evidence>
<evidence type="ECO:0000259" key="9">
    <source>
        <dbReference type="Pfam" id="PF00180"/>
    </source>
</evidence>
<evidence type="ECO:0000256" key="2">
    <source>
        <dbReference type="ARBA" id="ARBA00001946"/>
    </source>
</evidence>
<evidence type="ECO:0000256" key="1">
    <source>
        <dbReference type="ARBA" id="ARBA00001936"/>
    </source>
</evidence>
<comment type="cofactor">
    <cofactor evidence="1">
        <name>Mn(2+)</name>
        <dbReference type="ChEBI" id="CHEBI:29035"/>
    </cofactor>
</comment>
<dbReference type="GO" id="GO:0004450">
    <property type="term" value="F:isocitrate dehydrogenase (NADP+) activity"/>
    <property type="evidence" value="ECO:0007669"/>
    <property type="project" value="UniProtKB-EC"/>
</dbReference>
<evidence type="ECO:0000256" key="6">
    <source>
        <dbReference type="ARBA" id="ARBA00022842"/>
    </source>
</evidence>
<dbReference type="AlphaFoldDB" id="A0A538U490"/>
<evidence type="ECO:0000256" key="8">
    <source>
        <dbReference type="ARBA" id="ARBA00023211"/>
    </source>
</evidence>
<comment type="caution">
    <text evidence="10">The sequence shown here is derived from an EMBL/GenBank/DDBJ whole genome shotgun (WGS) entry which is preliminary data.</text>
</comment>
<keyword evidence="6" id="KW-0460">Magnesium</keyword>
<dbReference type="SUPFAM" id="SSF53659">
    <property type="entry name" value="Isocitrate/Isopropylmalate dehydrogenase-like"/>
    <property type="match status" value="1"/>
</dbReference>
<keyword evidence="4" id="KW-0816">Tricarboxylic acid cycle</keyword>
<keyword evidence="8" id="KW-0464">Manganese</keyword>
<dbReference type="Gene3D" id="3.40.718.10">
    <property type="entry name" value="Isopropylmalate Dehydrogenase"/>
    <property type="match status" value="1"/>
</dbReference>
<feature type="non-terminal residue" evidence="10">
    <location>
        <position position="84"/>
    </location>
</feature>